<dbReference type="InterPro" id="IPR006880">
    <property type="entry name" value="INO80B_C"/>
</dbReference>
<dbReference type="EMBL" id="CAJGYO010000001">
    <property type="protein sequence ID" value="CAD6207268.1"/>
    <property type="molecule type" value="Genomic_DNA"/>
</dbReference>
<dbReference type="OrthoDB" id="2021186at2759"/>
<evidence type="ECO:0000313" key="4">
    <source>
        <dbReference type="Proteomes" id="UP000604825"/>
    </source>
</evidence>
<protein>
    <recommendedName>
        <fullName evidence="2">INO80 complex subunit B-like conserved region domain-containing protein</fullName>
    </recommendedName>
</protein>
<proteinExistence type="predicted"/>
<feature type="compositionally biased region" description="Basic and acidic residues" evidence="1">
    <location>
        <begin position="196"/>
        <end position="213"/>
    </location>
</feature>
<dbReference type="CDD" id="cd23021">
    <property type="entry name" value="zf-HIT_IN80B"/>
    <property type="match status" value="1"/>
</dbReference>
<dbReference type="GO" id="GO:0006338">
    <property type="term" value="P:chromatin remodeling"/>
    <property type="evidence" value="ECO:0007669"/>
    <property type="project" value="InterPro"/>
</dbReference>
<dbReference type="PANTHER" id="PTHR21561">
    <property type="entry name" value="INO80 COMPLEX SUBUNIT B"/>
    <property type="match status" value="1"/>
</dbReference>
<feature type="region of interest" description="Disordered" evidence="1">
    <location>
        <begin position="1"/>
        <end position="241"/>
    </location>
</feature>
<organism evidence="3 4">
    <name type="scientific">Miscanthus lutarioriparius</name>
    <dbReference type="NCBI Taxonomy" id="422564"/>
    <lineage>
        <taxon>Eukaryota</taxon>
        <taxon>Viridiplantae</taxon>
        <taxon>Streptophyta</taxon>
        <taxon>Embryophyta</taxon>
        <taxon>Tracheophyta</taxon>
        <taxon>Spermatophyta</taxon>
        <taxon>Magnoliopsida</taxon>
        <taxon>Liliopsida</taxon>
        <taxon>Poales</taxon>
        <taxon>Poaceae</taxon>
        <taxon>PACMAD clade</taxon>
        <taxon>Panicoideae</taxon>
        <taxon>Andropogonodae</taxon>
        <taxon>Andropogoneae</taxon>
        <taxon>Saccharinae</taxon>
        <taxon>Miscanthus</taxon>
    </lineage>
</organism>
<dbReference type="PANTHER" id="PTHR21561:SF25">
    <property type="entry name" value="OS03G0811500 PROTEIN"/>
    <property type="match status" value="1"/>
</dbReference>
<feature type="compositionally biased region" description="Basic and acidic residues" evidence="1">
    <location>
        <begin position="380"/>
        <end position="415"/>
    </location>
</feature>
<dbReference type="Pfam" id="PF04438">
    <property type="entry name" value="zf-HIT"/>
    <property type="match status" value="1"/>
</dbReference>
<accession>A0A811MJT5</accession>
<feature type="compositionally biased region" description="Acidic residues" evidence="1">
    <location>
        <begin position="312"/>
        <end position="324"/>
    </location>
</feature>
<feature type="compositionally biased region" description="Basic and acidic residues" evidence="1">
    <location>
        <begin position="325"/>
        <end position="341"/>
    </location>
</feature>
<reference evidence="3" key="1">
    <citation type="submission" date="2020-10" db="EMBL/GenBank/DDBJ databases">
        <authorList>
            <person name="Han B."/>
            <person name="Lu T."/>
            <person name="Zhao Q."/>
            <person name="Huang X."/>
            <person name="Zhao Y."/>
        </authorList>
    </citation>
    <scope>NUCLEOTIDE SEQUENCE</scope>
</reference>
<dbReference type="GO" id="GO:0031011">
    <property type="term" value="C:Ino80 complex"/>
    <property type="evidence" value="ECO:0007669"/>
    <property type="project" value="InterPro"/>
</dbReference>
<feature type="compositionally biased region" description="Basic and acidic residues" evidence="1">
    <location>
        <begin position="294"/>
        <end position="303"/>
    </location>
</feature>
<dbReference type="Pfam" id="PF04795">
    <property type="entry name" value="PAPA-1"/>
    <property type="match status" value="1"/>
</dbReference>
<evidence type="ECO:0000259" key="2">
    <source>
        <dbReference type="SMART" id="SM01406"/>
    </source>
</evidence>
<feature type="compositionally biased region" description="Basic and acidic residues" evidence="1">
    <location>
        <begin position="78"/>
        <end position="113"/>
    </location>
</feature>
<evidence type="ECO:0000313" key="3">
    <source>
        <dbReference type="EMBL" id="CAD6207268.1"/>
    </source>
</evidence>
<dbReference type="InterPro" id="IPR007529">
    <property type="entry name" value="Znf_HIT"/>
</dbReference>
<comment type="caution">
    <text evidence="3">The sequence shown here is derived from an EMBL/GenBank/DDBJ whole genome shotgun (WGS) entry which is preliminary data.</text>
</comment>
<feature type="domain" description="INO80 complex subunit B-like conserved region" evidence="2">
    <location>
        <begin position="386"/>
        <end position="468"/>
    </location>
</feature>
<dbReference type="AlphaFoldDB" id="A0A811MJT5"/>
<feature type="compositionally biased region" description="Basic residues" evidence="1">
    <location>
        <begin position="17"/>
        <end position="27"/>
    </location>
</feature>
<dbReference type="SMART" id="SM01406">
    <property type="entry name" value="PAPA-1"/>
    <property type="match status" value="1"/>
</dbReference>
<feature type="region of interest" description="Disordered" evidence="1">
    <location>
        <begin position="277"/>
        <end position="436"/>
    </location>
</feature>
<dbReference type="Proteomes" id="UP000604825">
    <property type="component" value="Unassembled WGS sequence"/>
</dbReference>
<gene>
    <name evidence="3" type="ORF">NCGR_LOCUS4848</name>
</gene>
<keyword evidence="4" id="KW-1185">Reference proteome</keyword>
<feature type="region of interest" description="Disordered" evidence="1">
    <location>
        <begin position="522"/>
        <end position="573"/>
    </location>
</feature>
<name>A0A811MJT5_9POAL</name>
<feature type="compositionally biased region" description="Basic and acidic residues" evidence="1">
    <location>
        <begin position="421"/>
        <end position="436"/>
    </location>
</feature>
<sequence length="573" mass="62249">MEGRGNPPLNTTDAVIKKPRSVASRKPRSTEQLTSEYNGICPPSRSAPHDEDTGVEAGGHRRKELHLNSPEMKGSTAHRSDVPRKIRRDDRSGGDHDGHGRSSKTKDAAKHGSDGALALECTARNNGSPDNPQLVPRDDSVPGENRPRKVKLKVVGINRTLHTKIGQDAGGSGIPATSDGSIHQYKQKDSAGQANKDTHGNRVEGKYGNRHEISPSSDLVRKSKRIPKKKTLDGDSDDEDGELRYLEKLKGAKVAPDPVNTGHEAYDFGDDALKKKKLSKLSKNKSTPYEVDEDFRMSRSGRDGRKKSNLGDDNEFIEEEESEMDEKNGLKEADSPQDVKIETPGLTTRQRALQGRGGNGESFIEFPDGLPAASSRRQKEKLSDVEIQAKKAEAAQRRKMQVEKAEKEQQAEAMRKILGIDSEKKKEEKKLKEREEREKQAILEEYRKNCVRTVMSPTGTVITFPESMGLPSIFNSKPVSYPPPREKCAGPSCTNPYKYRDSKTLLPLCSLACYKAVQGCPPAQGSEGGHGSSAAQGSEAGHGSSAAQGSDAGQGSVPTQGTDAAQESAGKQA</sequence>
<evidence type="ECO:0000256" key="1">
    <source>
        <dbReference type="SAM" id="MobiDB-lite"/>
    </source>
</evidence>
<dbReference type="InterPro" id="IPR029523">
    <property type="entry name" value="INO80B/Ies2"/>
</dbReference>
<feature type="compositionally biased region" description="Polar residues" evidence="1">
    <location>
        <begin position="545"/>
        <end position="573"/>
    </location>
</feature>